<feature type="region of interest" description="Disordered" evidence="1">
    <location>
        <begin position="1"/>
        <end position="22"/>
    </location>
</feature>
<proteinExistence type="predicted"/>
<dbReference type="EMBL" id="CP003051">
    <property type="protein sequence ID" value="AGA92195.1"/>
    <property type="molecule type" value="Genomic_DNA"/>
</dbReference>
<dbReference type="Proteomes" id="UP000010816">
    <property type="component" value="Chromosome"/>
</dbReference>
<dbReference type="KEGG" id="tmb:Thimo_3538"/>
<protein>
    <submittedName>
        <fullName evidence="2">Uncharacterized protein</fullName>
    </submittedName>
</protein>
<feature type="compositionally biased region" description="Low complexity" evidence="1">
    <location>
        <begin position="7"/>
        <end position="18"/>
    </location>
</feature>
<reference evidence="2 3" key="1">
    <citation type="submission" date="2011-09" db="EMBL/GenBank/DDBJ databases">
        <title>Complete sequence of chromosome of Thioflavicoccus mobilis 8321.</title>
        <authorList>
            <consortium name="US DOE Joint Genome Institute"/>
            <person name="Lucas S."/>
            <person name="Han J."/>
            <person name="Lapidus A."/>
            <person name="Cheng J.-F."/>
            <person name="Goodwin L."/>
            <person name="Pitluck S."/>
            <person name="Peters L."/>
            <person name="Ovchinnikova G."/>
            <person name="Lu M."/>
            <person name="Detter J.C."/>
            <person name="Han C."/>
            <person name="Tapia R."/>
            <person name="Land M."/>
            <person name="Hauser L."/>
            <person name="Kyrpides N."/>
            <person name="Ivanova N."/>
            <person name="Pagani I."/>
            <person name="Vogl K."/>
            <person name="Liu Z."/>
            <person name="Imhoff J."/>
            <person name="Thiel V."/>
            <person name="Frigaard N.-U."/>
            <person name="Bryant D."/>
            <person name="Woyke T."/>
        </authorList>
    </citation>
    <scope>NUCLEOTIDE SEQUENCE [LARGE SCALE GENOMIC DNA]</scope>
    <source>
        <strain evidence="2 3">8321</strain>
    </source>
</reference>
<dbReference type="AlphaFoldDB" id="L0H3F4"/>
<accession>L0H3F4</accession>
<name>L0H3F4_9GAMM</name>
<sequence>MVPRIDPLQTTTPPRTAPAGRVRIADRRHGEWLAGVWDAYGLRDFEPSLRSPWRERAAIDRSHDRPALDTLQARQAA</sequence>
<evidence type="ECO:0000256" key="1">
    <source>
        <dbReference type="SAM" id="MobiDB-lite"/>
    </source>
</evidence>
<dbReference type="HOGENOM" id="CLU_2636923_0_0_6"/>
<evidence type="ECO:0000313" key="2">
    <source>
        <dbReference type="EMBL" id="AGA92195.1"/>
    </source>
</evidence>
<evidence type="ECO:0000313" key="3">
    <source>
        <dbReference type="Proteomes" id="UP000010816"/>
    </source>
</evidence>
<organism evidence="2 3">
    <name type="scientific">Thioflavicoccus mobilis 8321</name>
    <dbReference type="NCBI Taxonomy" id="765912"/>
    <lineage>
        <taxon>Bacteria</taxon>
        <taxon>Pseudomonadati</taxon>
        <taxon>Pseudomonadota</taxon>
        <taxon>Gammaproteobacteria</taxon>
        <taxon>Chromatiales</taxon>
        <taxon>Chromatiaceae</taxon>
        <taxon>Thioflavicoccus</taxon>
    </lineage>
</organism>
<keyword evidence="3" id="KW-1185">Reference proteome</keyword>
<gene>
    <name evidence="2" type="ORF">Thimo_3538</name>
</gene>